<evidence type="ECO:0000313" key="4">
    <source>
        <dbReference type="EMBL" id="ACD11761.1"/>
    </source>
</evidence>
<sequence length="60" mass="6867">MSNLSIFVIMLLFSSLLNFSECQVHTKIMCSVSRECYEPCHGVTGRAHGKCMNKKCTCYW</sequence>
<organism evidence="4">
    <name type="scientific">Isometrus maculatus</name>
    <name type="common">Lesser brown scorpion</name>
    <name type="synonym">Scorpio maculatus</name>
    <dbReference type="NCBI Taxonomy" id="497827"/>
    <lineage>
        <taxon>Eukaryota</taxon>
        <taxon>Metazoa</taxon>
        <taxon>Ecdysozoa</taxon>
        <taxon>Arthropoda</taxon>
        <taxon>Chelicerata</taxon>
        <taxon>Arachnida</taxon>
        <taxon>Scorpiones</taxon>
        <taxon>Buthida</taxon>
        <taxon>Buthoidea</taxon>
        <taxon>Buthidae</taxon>
        <taxon>Isometrus</taxon>
    </lineage>
</organism>
<dbReference type="SUPFAM" id="SSF57095">
    <property type="entry name" value="Scorpion toxin-like"/>
    <property type="match status" value="1"/>
</dbReference>
<reference evidence="4" key="1">
    <citation type="submission" date="2007-10" db="EMBL/GenBank/DDBJ databases">
        <title>Classification and functional annotation of ESTs from venom glands of Isometrus maculatus.</title>
        <authorList>
            <person name="Li W."/>
            <person name="Ma Y."/>
            <person name="Zhao R."/>
            <person name="Cao Z."/>
        </authorList>
    </citation>
    <scope>NUCLEOTIDE SEQUENCE</scope>
    <source>
        <tissue evidence="4">Venom gland</tissue>
    </source>
</reference>
<dbReference type="EMBL" id="EU252163">
    <property type="protein sequence ID" value="ACD11761.1"/>
    <property type="molecule type" value="mRNA"/>
</dbReference>
<evidence type="ECO:0000256" key="1">
    <source>
        <dbReference type="ARBA" id="ARBA00004613"/>
    </source>
</evidence>
<keyword evidence="3" id="KW-0732">Signal</keyword>
<dbReference type="Pfam" id="PF00451">
    <property type="entry name" value="Toxin_2"/>
    <property type="match status" value="1"/>
</dbReference>
<keyword evidence="2" id="KW-0964">Secreted</keyword>
<protein>
    <submittedName>
        <fullName evidence="4">Uncharacterized protein</fullName>
    </submittedName>
</protein>
<dbReference type="AlphaFoldDB" id="A0A0U1S4N0"/>
<evidence type="ECO:0000256" key="2">
    <source>
        <dbReference type="ARBA" id="ARBA00022525"/>
    </source>
</evidence>
<dbReference type="GO" id="GO:0008200">
    <property type="term" value="F:ion channel inhibitor activity"/>
    <property type="evidence" value="ECO:0007669"/>
    <property type="project" value="InterPro"/>
</dbReference>
<dbReference type="Gene3D" id="3.30.30.10">
    <property type="entry name" value="Knottin, scorpion toxin-like"/>
    <property type="match status" value="1"/>
</dbReference>
<accession>A0A0U1S4N0</accession>
<dbReference type="InterPro" id="IPR001947">
    <property type="entry name" value="Scorpion_toxinS_K_inh"/>
</dbReference>
<dbReference type="PRINTS" id="PR00286">
    <property type="entry name" value="CHARYBDTOXIN"/>
</dbReference>
<evidence type="ECO:0000256" key="3">
    <source>
        <dbReference type="SAM" id="SignalP"/>
    </source>
</evidence>
<feature type="chain" id="PRO_5006829143" evidence="3">
    <location>
        <begin position="23"/>
        <end position="60"/>
    </location>
</feature>
<feature type="signal peptide" evidence="3">
    <location>
        <begin position="1"/>
        <end position="22"/>
    </location>
</feature>
<proteinExistence type="evidence at transcript level"/>
<comment type="subcellular location">
    <subcellularLocation>
        <location evidence="1">Secreted</location>
    </subcellularLocation>
</comment>
<name>A0A0U1S4N0_ISOMC</name>
<dbReference type="PROSITE" id="PS01138">
    <property type="entry name" value="SCORP_SHORT_TOXIN"/>
    <property type="match status" value="1"/>
</dbReference>
<dbReference type="InterPro" id="IPR036574">
    <property type="entry name" value="Scorpion_toxin-like_sf"/>
</dbReference>
<dbReference type="GO" id="GO:0005576">
    <property type="term" value="C:extracellular region"/>
    <property type="evidence" value="ECO:0007669"/>
    <property type="project" value="UniProtKB-SubCell"/>
</dbReference>